<evidence type="ECO:0000256" key="5">
    <source>
        <dbReference type="ARBA" id="ARBA00022723"/>
    </source>
</evidence>
<evidence type="ECO:0000313" key="20">
    <source>
        <dbReference type="Proteomes" id="UP001501920"/>
    </source>
</evidence>
<evidence type="ECO:0000259" key="18">
    <source>
        <dbReference type="PROSITE" id="PS50097"/>
    </source>
</evidence>
<evidence type="ECO:0000256" key="13">
    <source>
        <dbReference type="ARBA" id="ARBA00023242"/>
    </source>
</evidence>
<feature type="compositionally biased region" description="Basic and acidic residues" evidence="17">
    <location>
        <begin position="824"/>
        <end position="835"/>
    </location>
</feature>
<evidence type="ECO:0000256" key="2">
    <source>
        <dbReference type="ARBA" id="ARBA00006661"/>
    </source>
</evidence>
<feature type="domain" description="BTB" evidence="18">
    <location>
        <begin position="293"/>
        <end position="367"/>
    </location>
</feature>
<keyword evidence="3" id="KW-1017">Isopeptide bond</keyword>
<dbReference type="Pfam" id="PF00651">
    <property type="entry name" value="BTB"/>
    <property type="match status" value="1"/>
</dbReference>
<feature type="region of interest" description="Disordered" evidence="17">
    <location>
        <begin position="775"/>
        <end position="851"/>
    </location>
</feature>
<dbReference type="AlphaFoldDB" id="A0A3B4E5F6"/>
<feature type="region of interest" description="Disordered" evidence="17">
    <location>
        <begin position="886"/>
        <end position="993"/>
    </location>
</feature>
<dbReference type="GO" id="GO:0090656">
    <property type="term" value="P:t-circle formation"/>
    <property type="evidence" value="ECO:0007669"/>
    <property type="project" value="UniProtKB-ARBA"/>
</dbReference>
<feature type="region of interest" description="Disordered" evidence="17">
    <location>
        <begin position="164"/>
        <end position="205"/>
    </location>
</feature>
<dbReference type="PANTHER" id="PTHR21541:SF3">
    <property type="entry name" value="STRUCTURE-SPECIFIC ENDONUCLEASE SUBUNIT SLX4"/>
    <property type="match status" value="1"/>
</dbReference>
<evidence type="ECO:0000256" key="12">
    <source>
        <dbReference type="ARBA" id="ARBA00023204"/>
    </source>
</evidence>
<dbReference type="GO" id="GO:0033557">
    <property type="term" value="C:Slx1-Slx4 complex"/>
    <property type="evidence" value="ECO:0007669"/>
    <property type="project" value="TreeGrafter"/>
</dbReference>
<evidence type="ECO:0000256" key="14">
    <source>
        <dbReference type="ARBA" id="ARBA00029496"/>
    </source>
</evidence>
<keyword evidence="5" id="KW-0479">Metal-binding</keyword>
<keyword evidence="13" id="KW-0539">Nucleus</keyword>
<dbReference type="CDD" id="cd18288">
    <property type="entry name" value="BTB_POZ_BTBD12_SLX4"/>
    <property type="match status" value="1"/>
</dbReference>
<evidence type="ECO:0000256" key="3">
    <source>
        <dbReference type="ARBA" id="ARBA00022499"/>
    </source>
</evidence>
<evidence type="ECO:0000256" key="16">
    <source>
        <dbReference type="ARBA" id="ARBA00076095"/>
    </source>
</evidence>
<comment type="subunit">
    <text evidence="15">Forms a heterodimer with SLX1A/GIYD1. Interacts with ERCC4/XPF; catalytic subunit of the ERCC4-ERCC1 endonuclease. Interacts with MUS81; catalytic subunit of the MUS81-EME1 endonuclease. Interacts with MSH2; component of the MSH2-MSH3 mismatch repair complex. Interacts with TERF2-TERF2IP. Interacts with PLK1 and SLX4IP.</text>
</comment>
<dbReference type="GO" id="GO:0008270">
    <property type="term" value="F:zinc ion binding"/>
    <property type="evidence" value="ECO:0007669"/>
    <property type="project" value="UniProtKB-KW"/>
</dbReference>
<keyword evidence="6" id="KW-0677">Repeat</keyword>
<evidence type="ECO:0000256" key="17">
    <source>
        <dbReference type="SAM" id="MobiDB-lite"/>
    </source>
</evidence>
<evidence type="ECO:0000256" key="6">
    <source>
        <dbReference type="ARBA" id="ARBA00022737"/>
    </source>
</evidence>
<feature type="compositionally biased region" description="Polar residues" evidence="17">
    <location>
        <begin position="928"/>
        <end position="953"/>
    </location>
</feature>
<reference evidence="19" key="3">
    <citation type="submission" date="2025-09" db="UniProtKB">
        <authorList>
            <consortium name="Ensembl"/>
        </authorList>
    </citation>
    <scope>IDENTIFICATION</scope>
</reference>
<evidence type="ECO:0000256" key="8">
    <source>
        <dbReference type="ARBA" id="ARBA00022771"/>
    </source>
</evidence>
<evidence type="ECO:0000256" key="9">
    <source>
        <dbReference type="ARBA" id="ARBA00022833"/>
    </source>
</evidence>
<reference evidence="19" key="2">
    <citation type="submission" date="2025-08" db="UniProtKB">
        <authorList>
            <consortium name="Ensembl"/>
        </authorList>
    </citation>
    <scope>IDENTIFICATION</scope>
</reference>
<dbReference type="FunFam" id="3.30.710.10:FF:000116">
    <property type="entry name" value="SLX4 structure-specific endonuclease subunit"/>
    <property type="match status" value="1"/>
</dbReference>
<keyword evidence="9" id="KW-0862">Zinc</keyword>
<evidence type="ECO:0000256" key="1">
    <source>
        <dbReference type="ARBA" id="ARBA00004123"/>
    </source>
</evidence>
<dbReference type="Ensembl" id="ENSPNAT00000019410.2">
    <property type="protein sequence ID" value="ENSPNAP00000030908.2"/>
    <property type="gene ID" value="ENSPNAG00000017923.2"/>
</dbReference>
<feature type="compositionally biased region" description="Acidic residues" evidence="17">
    <location>
        <begin position="496"/>
        <end position="507"/>
    </location>
</feature>
<comment type="similarity">
    <text evidence="2">Belongs to the SLX4 family.</text>
</comment>
<dbReference type="SMART" id="SM00225">
    <property type="entry name" value="BTB"/>
    <property type="match status" value="1"/>
</dbReference>
<dbReference type="SUPFAM" id="SSF54695">
    <property type="entry name" value="POZ domain"/>
    <property type="match status" value="1"/>
</dbReference>
<dbReference type="GO" id="GO:0006281">
    <property type="term" value="P:DNA repair"/>
    <property type="evidence" value="ECO:0007669"/>
    <property type="project" value="UniProtKB-KW"/>
</dbReference>
<name>A0A3B4E5F6_PYGNA</name>
<comment type="subcellular location">
    <subcellularLocation>
        <location evidence="1">Nucleus</location>
    </subcellularLocation>
</comment>
<dbReference type="OrthoDB" id="5576441at2759"/>
<dbReference type="STRING" id="42514.ENSPNAP00000030908"/>
<feature type="region of interest" description="Disordered" evidence="17">
    <location>
        <begin position="481"/>
        <end position="529"/>
    </location>
</feature>
<dbReference type="GO" id="GO:0032206">
    <property type="term" value="P:positive regulation of telomere maintenance"/>
    <property type="evidence" value="ECO:0007669"/>
    <property type="project" value="UniProtKB-ARBA"/>
</dbReference>
<evidence type="ECO:0000256" key="4">
    <source>
        <dbReference type="ARBA" id="ARBA00022553"/>
    </source>
</evidence>
<feature type="compositionally biased region" description="Basic and acidic residues" evidence="17">
    <location>
        <begin position="29"/>
        <end position="45"/>
    </location>
</feature>
<evidence type="ECO:0000256" key="15">
    <source>
        <dbReference type="ARBA" id="ARBA00064578"/>
    </source>
</evidence>
<dbReference type="PANTHER" id="PTHR21541">
    <property type="entry name" value="BTB POZ DOMAIN CONTAINING 12"/>
    <property type="match status" value="1"/>
</dbReference>
<keyword evidence="8" id="KW-0863">Zinc-finger</keyword>
<dbReference type="PROSITE" id="PS50097">
    <property type="entry name" value="BTB"/>
    <property type="match status" value="1"/>
</dbReference>
<feature type="region of interest" description="Disordered" evidence="17">
    <location>
        <begin position="433"/>
        <end position="469"/>
    </location>
</feature>
<keyword evidence="20" id="KW-1185">Reference proteome</keyword>
<keyword evidence="10" id="KW-0832">Ubl conjugation</keyword>
<feature type="region of interest" description="Disordered" evidence="17">
    <location>
        <begin position="388"/>
        <end position="415"/>
    </location>
</feature>
<evidence type="ECO:0000256" key="11">
    <source>
        <dbReference type="ARBA" id="ARBA00023172"/>
    </source>
</evidence>
<evidence type="ECO:0000313" key="19">
    <source>
        <dbReference type="Ensembl" id="ENSPNAP00000030908.2"/>
    </source>
</evidence>
<keyword evidence="11" id="KW-0233">DNA recombination</keyword>
<dbReference type="GO" id="GO:0000712">
    <property type="term" value="P:resolution of meiotic recombination intermediates"/>
    <property type="evidence" value="ECO:0007669"/>
    <property type="project" value="TreeGrafter"/>
</dbReference>
<feature type="region of interest" description="Disordered" evidence="17">
    <location>
        <begin position="26"/>
        <end position="86"/>
    </location>
</feature>
<feature type="compositionally biased region" description="Low complexity" evidence="17">
    <location>
        <begin position="692"/>
        <end position="703"/>
    </location>
</feature>
<feature type="compositionally biased region" description="Polar residues" evidence="17">
    <location>
        <begin position="612"/>
        <end position="639"/>
    </location>
</feature>
<organism evidence="19 20">
    <name type="scientific">Pygocentrus nattereri</name>
    <name type="common">Red-bellied piranha</name>
    <dbReference type="NCBI Taxonomy" id="42514"/>
    <lineage>
        <taxon>Eukaryota</taxon>
        <taxon>Metazoa</taxon>
        <taxon>Chordata</taxon>
        <taxon>Craniata</taxon>
        <taxon>Vertebrata</taxon>
        <taxon>Euteleostomi</taxon>
        <taxon>Actinopterygii</taxon>
        <taxon>Neopterygii</taxon>
        <taxon>Teleostei</taxon>
        <taxon>Ostariophysi</taxon>
        <taxon>Characiformes</taxon>
        <taxon>Characoidei</taxon>
        <taxon>Pygocentrus</taxon>
    </lineage>
</organism>
<accession>A0A3B4E5F6</accession>
<dbReference type="Gene3D" id="3.30.710.10">
    <property type="entry name" value="Potassium Channel Kv1.1, Chain A"/>
    <property type="match status" value="1"/>
</dbReference>
<dbReference type="GeneTree" id="ENSGT00390000014091"/>
<proteinExistence type="inferred from homology"/>
<feature type="compositionally biased region" description="Polar residues" evidence="17">
    <location>
        <begin position="47"/>
        <end position="58"/>
    </location>
</feature>
<evidence type="ECO:0000256" key="10">
    <source>
        <dbReference type="ARBA" id="ARBA00022843"/>
    </source>
</evidence>
<dbReference type="InterPro" id="IPR011333">
    <property type="entry name" value="SKP1/BTB/POZ_sf"/>
</dbReference>
<feature type="compositionally biased region" description="Basic residues" evidence="17">
    <location>
        <begin position="64"/>
        <end position="75"/>
    </location>
</feature>
<keyword evidence="12" id="KW-0234">DNA repair</keyword>
<dbReference type="OMA" id="TKGPRHQ"/>
<dbReference type="InterPro" id="IPR000210">
    <property type="entry name" value="BTB/POZ_dom"/>
</dbReference>
<feature type="compositionally biased region" description="Low complexity" evidence="17">
    <location>
        <begin position="961"/>
        <end position="979"/>
    </location>
</feature>
<feature type="region of interest" description="Disordered" evidence="17">
    <location>
        <begin position="612"/>
        <end position="754"/>
    </location>
</feature>
<evidence type="ECO:0000256" key="7">
    <source>
        <dbReference type="ARBA" id="ARBA00022763"/>
    </source>
</evidence>
<dbReference type="Proteomes" id="UP001501920">
    <property type="component" value="Chromosome 25"/>
</dbReference>
<reference evidence="19 20" key="1">
    <citation type="submission" date="2020-10" db="EMBL/GenBank/DDBJ databases">
        <title>Pygocentrus nattereri (red-bellied piranha) genome, fPygNat1, primary haplotype.</title>
        <authorList>
            <person name="Myers G."/>
            <person name="Meyer A."/>
            <person name="Karagic N."/>
            <person name="Pippel M."/>
            <person name="Winkler S."/>
            <person name="Tracey A."/>
            <person name="Wood J."/>
            <person name="Formenti G."/>
            <person name="Howe K."/>
            <person name="Fedrigo O."/>
            <person name="Jarvis E.D."/>
        </authorList>
    </citation>
    <scope>NUCLEOTIDE SEQUENCE [LARGE SCALE GENOMIC DNA]</scope>
</reference>
<sequence length="1049" mass="113804">MPATKKARRKGPCMDEDTMVALALSRSLLEQEKEREREMEEERQIQARLSNPPETTAPVQWKPRAAKGRGKRRKGVPAAPPPLLLVQDPQTALNRIQQRVSSLLLCSRPTAPPTPKLLPSELPMWAHSAPLWLKSALPGGGPDSVSEFYTPELGEFIQPWVRDEKKPSLSSEVTPVKERQASATETAADPEQPSCAPVSLDARPGDRPATPACLTPAMSTPGSQALQDLVELAEEGMTLTQYRHTDKEAAVAELPLSGFVPETTKAIMPRTNSVTVSKLCSDLASMVNNPQLSDVQLQVDSGDVYFAHSFMLYTRCPLLASMVHDAGFGVQEDGMPTAQRVLLGDVPGEAVYALLQYLYTALCPITHTLLPNILQLAKRFGLSELQQQCEQYSGDPEDSDEDGCSAREPNPGPQESLAETQFLELLRSMWQHEESDGEEFGGAGGTEGGVDEEEGRGGSGDGEMEEDRINDEELDEIYEFAATQRKMETTRSPNVSDEEEEEGEEVNESPGAGKSNTEKQCIEAGQRKETQEAFFKEANTSRHSYRLGEDKDAAAMETSAMNMHHAQGSQADVCLDSKSNTHGDLNRSHNVSLDRTYNRLFSETWGEYVEASQTPAVISQPQQAQQKSTYTPRRMSSVSEVIDLSISPPPGSEEAGESSLPVAGVSPGAVAGKQSPNMVLPPSPSTLNRIHPQLSSPVPLSPSGRSKHSPPRLSKTRPGLSSPLASSTKPEHLSRPCPVALSNQSRKTKPELSTLIASSIKPELSSPVPICNQPELIVLSDSSDDTDSDPHLDKVSTPSPPRFSHNYTQIKAKEGMEVGLSSKKSYERECSKTDQSEGALNDPDHQSVLDGSAEVSWLIPATPEVSTCSSSTQTRSSMWRAQLFPKPCSLSSSSVPDDSEADTHSGSLGERPRLMTCSRLRPGPCSSRDGSTSDASPAPQKPTSRSRLQTDASQFVKRTHLSPLPVSMPSSSTPVHSTPCPKPPEPLGSPLLKDCRLRPQSRASWEEYDDFEKGTAPSVSQRVAPAKTASQLKITGDKVKSEISLVNKF</sequence>
<keyword evidence="4" id="KW-0597">Phosphoprotein</keyword>
<protein>
    <recommendedName>
        <fullName evidence="14">Structure-specific endonuclease subunit SLX4</fullName>
    </recommendedName>
    <alternativeName>
        <fullName evidence="16">BTB/POZ domain-containing protein 12</fullName>
    </alternativeName>
</protein>
<feature type="compositionally biased region" description="Basic and acidic residues" evidence="17">
    <location>
        <begin position="516"/>
        <end position="529"/>
    </location>
</feature>
<keyword evidence="7" id="KW-0227">DNA damage</keyword>